<accession>C6H910</accession>
<dbReference type="OMA" id="NEYEFGF"/>
<dbReference type="STRING" id="544712.C6H910"/>
<dbReference type="Proteomes" id="UP000002624">
    <property type="component" value="Unassembled WGS sequence"/>
</dbReference>
<feature type="domain" description="Tail specific protease" evidence="3">
    <location>
        <begin position="358"/>
        <end position="501"/>
    </location>
</feature>
<dbReference type="InterPro" id="IPR052766">
    <property type="entry name" value="S41A_metabolite_peptidase"/>
</dbReference>
<evidence type="ECO:0000256" key="2">
    <source>
        <dbReference type="SAM" id="SignalP"/>
    </source>
</evidence>
<dbReference type="OrthoDB" id="27214at2759"/>
<dbReference type="Pfam" id="PF03572">
    <property type="entry name" value="Peptidase_S41"/>
    <property type="match status" value="1"/>
</dbReference>
<feature type="signal peptide" evidence="2">
    <location>
        <begin position="1"/>
        <end position="22"/>
    </location>
</feature>
<evidence type="ECO:0000259" key="4">
    <source>
        <dbReference type="Pfam" id="PF23658"/>
    </source>
</evidence>
<evidence type="ECO:0000313" key="6">
    <source>
        <dbReference type="Proteomes" id="UP000002624"/>
    </source>
</evidence>
<dbReference type="PANTHER" id="PTHR37049">
    <property type="entry name" value="PEPTIDASE S41 FAMILY PROTEIN"/>
    <property type="match status" value="1"/>
</dbReference>
<name>C6H910_AJECH</name>
<dbReference type="GO" id="GO:0008236">
    <property type="term" value="F:serine-type peptidase activity"/>
    <property type="evidence" value="ECO:0007669"/>
    <property type="project" value="InterPro"/>
</dbReference>
<keyword evidence="2" id="KW-0732">Signal</keyword>
<feature type="chain" id="PRO_5002965958" evidence="2">
    <location>
        <begin position="23"/>
        <end position="656"/>
    </location>
</feature>
<sequence>MRALGHIFTSLSLLAVASVGFGQPSSDAVTLEKRAVEPCKKVADAYDEQSAEDSEGPFFVSAQLAHDCLVSIPINRGDALRLVDGLTSFWKWQSTIDFLKDPPSGYLLPASDLVGELAKIRRKVSKGKYKNEYDFQSDLSALARTTHDGHFNLQLDAANVFRFRRSRAGPIVSVSKDGKSLPKIYSFYDLNITDPKFTPSSIEEIDGEDATEWLRKLSYEGSNQDPDALYNDLFWSIPTDANGGYGGFYGQIGVYTGPSITFKFENGTVNKYENRASFSAPLTDVVDGKSFYEKFCSSKLGLPFKKSRRDDIWKDAPMNREVAPRASENSRPLYPNPVIDQAGGDIGGYFLDGDHGDVAVLSASSFAGSGAQGSVAFQETIEKFLSECKKAGKKKLIVDVTGNGGGTILLAMICSSSWDDFYGPVQVDGFKFSHPARWDLNNEDTSRRGSGGIVVTGYLGRANALNEVFKLDDIVLLTDGTCGSTCALFANLMQKAGVRTIAVGGLPREGPMQAVGGVKGAQVLTYQRIYETASMVFDLYASPQEKRKWAGTDLGDIYRTGKYILARTVRDGEGARINYRNAIDPKDEKRIPLQFVYLAAGCRIWQTPDMVFDITKLWIAAADRAFGGGACIPGSTPQPSKHKGDGRLFRPFSTGS</sequence>
<dbReference type="Pfam" id="PF23658">
    <property type="entry name" value="PDZ_CPAF_rel"/>
    <property type="match status" value="1"/>
</dbReference>
<dbReference type="SUPFAM" id="SSF52096">
    <property type="entry name" value="ClpP/crotonase"/>
    <property type="match status" value="1"/>
</dbReference>
<dbReference type="Gene3D" id="3.90.226.10">
    <property type="entry name" value="2-enoyl-CoA Hydratase, Chain A, domain 1"/>
    <property type="match status" value="1"/>
</dbReference>
<dbReference type="InterPro" id="IPR029045">
    <property type="entry name" value="ClpP/crotonase-like_dom_sf"/>
</dbReference>
<evidence type="ECO:0000256" key="1">
    <source>
        <dbReference type="SAM" id="MobiDB-lite"/>
    </source>
</evidence>
<dbReference type="VEuPathDB" id="FungiDB:HCDG_02691"/>
<protein>
    <submittedName>
        <fullName evidence="5">Uncharacterized protein</fullName>
    </submittedName>
</protein>
<dbReference type="AlphaFoldDB" id="C6H910"/>
<organism evidence="5 6">
    <name type="scientific">Ajellomyces capsulatus (strain H143)</name>
    <name type="common">Darling's disease fungus</name>
    <name type="synonym">Histoplasma capsulatum</name>
    <dbReference type="NCBI Taxonomy" id="544712"/>
    <lineage>
        <taxon>Eukaryota</taxon>
        <taxon>Fungi</taxon>
        <taxon>Dikarya</taxon>
        <taxon>Ascomycota</taxon>
        <taxon>Pezizomycotina</taxon>
        <taxon>Eurotiomycetes</taxon>
        <taxon>Eurotiomycetidae</taxon>
        <taxon>Onygenales</taxon>
        <taxon>Ajellomycetaceae</taxon>
        <taxon>Histoplasma</taxon>
    </lineage>
</organism>
<dbReference type="HOGENOM" id="CLU_014251_1_1_1"/>
<feature type="region of interest" description="Disordered" evidence="1">
    <location>
        <begin position="632"/>
        <end position="656"/>
    </location>
</feature>
<evidence type="ECO:0000259" key="3">
    <source>
        <dbReference type="Pfam" id="PF03572"/>
    </source>
</evidence>
<dbReference type="EMBL" id="GG692421">
    <property type="protein sequence ID" value="EER42793.1"/>
    <property type="molecule type" value="Genomic_DNA"/>
</dbReference>
<reference evidence="6" key="1">
    <citation type="submission" date="2009-05" db="EMBL/GenBank/DDBJ databases">
        <title>The genome sequence of Ajellomyces capsulatus strain H143.</title>
        <authorList>
            <person name="Champion M."/>
            <person name="Cuomo C.A."/>
            <person name="Ma L.-J."/>
            <person name="Henn M.R."/>
            <person name="Sil A."/>
            <person name="Goldman B."/>
            <person name="Young S.K."/>
            <person name="Kodira C.D."/>
            <person name="Zeng Q."/>
            <person name="Koehrsen M."/>
            <person name="Alvarado L."/>
            <person name="Berlin A.M."/>
            <person name="Borenstein D."/>
            <person name="Chen Z."/>
            <person name="Engels R."/>
            <person name="Freedman E."/>
            <person name="Gellesch M."/>
            <person name="Goldberg J."/>
            <person name="Griggs A."/>
            <person name="Gujja S."/>
            <person name="Heiman D.I."/>
            <person name="Hepburn T.A."/>
            <person name="Howarth C."/>
            <person name="Jen D."/>
            <person name="Larson L."/>
            <person name="Lewis B."/>
            <person name="Mehta T."/>
            <person name="Park D."/>
            <person name="Pearson M."/>
            <person name="Roberts A."/>
            <person name="Saif S."/>
            <person name="Shea T.D."/>
            <person name="Shenoy N."/>
            <person name="Sisk P."/>
            <person name="Stolte C."/>
            <person name="Sykes S."/>
            <person name="Walk T."/>
            <person name="White J."/>
            <person name="Yandava C."/>
            <person name="Klein B."/>
            <person name="McEwen J.G."/>
            <person name="Puccia R."/>
            <person name="Goldman G.H."/>
            <person name="Felipe M.S."/>
            <person name="Nino-Vega G."/>
            <person name="San-Blas G."/>
            <person name="Taylor J.W."/>
            <person name="Mendoza L."/>
            <person name="Galagan J.E."/>
            <person name="Nusbaum C."/>
            <person name="Birren B.W."/>
        </authorList>
    </citation>
    <scope>NUCLEOTIDE SEQUENCE [LARGE SCALE GENOMIC DNA]</scope>
    <source>
        <strain evidence="6">H143</strain>
    </source>
</reference>
<dbReference type="eggNOG" id="ENOG502S4FW">
    <property type="taxonomic scope" value="Eukaryota"/>
</dbReference>
<dbReference type="InterPro" id="IPR005151">
    <property type="entry name" value="Tail-specific_protease"/>
</dbReference>
<dbReference type="PANTHER" id="PTHR37049:SF4">
    <property type="entry name" value="RHODANESE DOMAIN-CONTAINING PROTEIN"/>
    <property type="match status" value="1"/>
</dbReference>
<gene>
    <name evidence="5" type="ORF">HCDG_02691</name>
</gene>
<proteinExistence type="predicted"/>
<dbReference type="GO" id="GO:0006508">
    <property type="term" value="P:proteolysis"/>
    <property type="evidence" value="ECO:0007669"/>
    <property type="project" value="InterPro"/>
</dbReference>
<evidence type="ECO:0000313" key="5">
    <source>
        <dbReference type="EMBL" id="EER42793.1"/>
    </source>
</evidence>
<feature type="domain" description="CPAF-like PDZ" evidence="4">
    <location>
        <begin position="164"/>
        <end position="282"/>
    </location>
</feature>
<dbReference type="InterPro" id="IPR056186">
    <property type="entry name" value="PDZ_CPAF-rel"/>
</dbReference>